<dbReference type="InterPro" id="IPR036737">
    <property type="entry name" value="OmpA-like_sf"/>
</dbReference>
<evidence type="ECO:0000256" key="3">
    <source>
        <dbReference type="ARBA" id="ARBA00023237"/>
    </source>
</evidence>
<evidence type="ECO:0000256" key="1">
    <source>
        <dbReference type="ARBA" id="ARBA00004442"/>
    </source>
</evidence>
<dbReference type="GO" id="GO:0009279">
    <property type="term" value="C:cell outer membrane"/>
    <property type="evidence" value="ECO:0007669"/>
    <property type="project" value="UniProtKB-SubCell"/>
</dbReference>
<dbReference type="Pfam" id="PF00691">
    <property type="entry name" value="OmpA"/>
    <property type="match status" value="1"/>
</dbReference>
<dbReference type="InterPro" id="IPR006665">
    <property type="entry name" value="OmpA-like"/>
</dbReference>
<comment type="subcellular location">
    <subcellularLocation>
        <location evidence="1">Cell outer membrane</location>
    </subcellularLocation>
</comment>
<dbReference type="PRINTS" id="PR01021">
    <property type="entry name" value="OMPADOMAIN"/>
</dbReference>
<dbReference type="Gene3D" id="3.30.1330.60">
    <property type="entry name" value="OmpA-like domain"/>
    <property type="match status" value="1"/>
</dbReference>
<evidence type="ECO:0000256" key="4">
    <source>
        <dbReference type="PROSITE-ProRule" id="PRU00473"/>
    </source>
</evidence>
<organism evidence="6 7">
    <name type="scientific">Salipiger pallidus</name>
    <dbReference type="NCBI Taxonomy" id="1775170"/>
    <lineage>
        <taxon>Bacteria</taxon>
        <taxon>Pseudomonadati</taxon>
        <taxon>Pseudomonadota</taxon>
        <taxon>Alphaproteobacteria</taxon>
        <taxon>Rhodobacterales</taxon>
        <taxon>Roseobacteraceae</taxon>
        <taxon>Salipiger</taxon>
    </lineage>
</organism>
<dbReference type="PANTHER" id="PTHR30329">
    <property type="entry name" value="STATOR ELEMENT OF FLAGELLAR MOTOR COMPLEX"/>
    <property type="match status" value="1"/>
</dbReference>
<name>A0A8J2ZIJ4_9RHOB</name>
<comment type="caution">
    <text evidence="6">The sequence shown here is derived from an EMBL/GenBank/DDBJ whole genome shotgun (WGS) entry which is preliminary data.</text>
</comment>
<evidence type="ECO:0000313" key="6">
    <source>
        <dbReference type="EMBL" id="GGG67326.1"/>
    </source>
</evidence>
<reference evidence="6" key="1">
    <citation type="journal article" date="2014" name="Int. J. Syst. Evol. Microbiol.">
        <title>Complete genome sequence of Corynebacterium casei LMG S-19264T (=DSM 44701T), isolated from a smear-ripened cheese.</title>
        <authorList>
            <consortium name="US DOE Joint Genome Institute (JGI-PGF)"/>
            <person name="Walter F."/>
            <person name="Albersmeier A."/>
            <person name="Kalinowski J."/>
            <person name="Ruckert C."/>
        </authorList>
    </citation>
    <scope>NUCLEOTIDE SEQUENCE</scope>
    <source>
        <strain evidence="6">CGMCC 1.15762</strain>
    </source>
</reference>
<proteinExistence type="predicted"/>
<keyword evidence="7" id="KW-1185">Reference proteome</keyword>
<keyword evidence="3" id="KW-0998">Cell outer membrane</keyword>
<dbReference type="EMBL" id="BMJV01000002">
    <property type="protein sequence ID" value="GGG67326.1"/>
    <property type="molecule type" value="Genomic_DNA"/>
</dbReference>
<evidence type="ECO:0000256" key="2">
    <source>
        <dbReference type="ARBA" id="ARBA00023136"/>
    </source>
</evidence>
<keyword evidence="2 4" id="KW-0472">Membrane</keyword>
<evidence type="ECO:0000313" key="7">
    <source>
        <dbReference type="Proteomes" id="UP000617145"/>
    </source>
</evidence>
<sequence length="312" mass="32826">MQSIIRSIVEAGALLLALAGPAVAMDLSLPGGARLMLERTTDAGSYAVPTGPWTRDGGVPVTRVEGVVAREAWRIDGSELTTLQALAPLRDQLQDAGYEVVFDCASARCGGFDFRFGTEVLPGPQMYVDLTSFRFLAARGPEGDYLTLLVSRSNAAVHIQVIRAGEALTGEEPLRIEDSAPAIESPLGDVAAQLEKLGHLVLRDVAFQSGSSALAEGAVASLDALADYLMADETRRVMFVGHTDAVGSLETNIALSRDRATAAVGYLRDLGVGAGQVDARGVGFLAPVASNLTETGREENRRVEVVLLPPPG</sequence>
<dbReference type="InterPro" id="IPR006664">
    <property type="entry name" value="OMP_bac"/>
</dbReference>
<dbReference type="PROSITE" id="PS51123">
    <property type="entry name" value="OMPA_2"/>
    <property type="match status" value="1"/>
</dbReference>
<protein>
    <submittedName>
        <fullName evidence="6">Membrane protein</fullName>
    </submittedName>
</protein>
<evidence type="ECO:0000259" key="5">
    <source>
        <dbReference type="PROSITE" id="PS51123"/>
    </source>
</evidence>
<dbReference type="InterPro" id="IPR050330">
    <property type="entry name" value="Bact_OuterMem_StrucFunc"/>
</dbReference>
<dbReference type="CDD" id="cd07185">
    <property type="entry name" value="OmpA_C-like"/>
    <property type="match status" value="1"/>
</dbReference>
<accession>A0A8J2ZIJ4</accession>
<feature type="domain" description="OmpA-like" evidence="5">
    <location>
        <begin position="194"/>
        <end position="311"/>
    </location>
</feature>
<dbReference type="SUPFAM" id="SSF103088">
    <property type="entry name" value="OmpA-like"/>
    <property type="match status" value="1"/>
</dbReference>
<dbReference type="PANTHER" id="PTHR30329:SF21">
    <property type="entry name" value="LIPOPROTEIN YIAD-RELATED"/>
    <property type="match status" value="1"/>
</dbReference>
<dbReference type="RefSeq" id="WP_188789401.1">
    <property type="nucleotide sequence ID" value="NZ_BMJV01000002.1"/>
</dbReference>
<gene>
    <name evidence="6" type="ORF">GCM10011415_12840</name>
</gene>
<dbReference type="AlphaFoldDB" id="A0A8J2ZIJ4"/>
<reference evidence="6" key="2">
    <citation type="submission" date="2020-09" db="EMBL/GenBank/DDBJ databases">
        <authorList>
            <person name="Sun Q."/>
            <person name="Zhou Y."/>
        </authorList>
    </citation>
    <scope>NUCLEOTIDE SEQUENCE</scope>
    <source>
        <strain evidence="6">CGMCC 1.15762</strain>
    </source>
</reference>
<dbReference type="Proteomes" id="UP000617145">
    <property type="component" value="Unassembled WGS sequence"/>
</dbReference>